<proteinExistence type="predicted"/>
<dbReference type="VEuPathDB" id="FungiDB:BCV72DRAFT_279089"/>
<dbReference type="GO" id="GO:0070086">
    <property type="term" value="P:ubiquitin-dependent endocytosis"/>
    <property type="evidence" value="ECO:0007669"/>
    <property type="project" value="TreeGrafter"/>
</dbReference>
<dbReference type="AlphaFoldDB" id="A0A1X0SAQ8"/>
<dbReference type="GO" id="GO:0031625">
    <property type="term" value="F:ubiquitin protein ligase binding"/>
    <property type="evidence" value="ECO:0007669"/>
    <property type="project" value="TreeGrafter"/>
</dbReference>
<feature type="compositionally biased region" description="Basic and acidic residues" evidence="1">
    <location>
        <begin position="205"/>
        <end position="215"/>
    </location>
</feature>
<dbReference type="EMBL" id="KV921282">
    <property type="protein sequence ID" value="ORE21248.1"/>
    <property type="molecule type" value="Genomic_DNA"/>
</dbReference>
<evidence type="ECO:0000313" key="3">
    <source>
        <dbReference type="EMBL" id="ORE21248.1"/>
    </source>
</evidence>
<evidence type="ECO:0000313" key="4">
    <source>
        <dbReference type="Proteomes" id="UP000242381"/>
    </source>
</evidence>
<feature type="compositionally biased region" description="Polar residues" evidence="1">
    <location>
        <begin position="216"/>
        <end position="232"/>
    </location>
</feature>
<dbReference type="Pfam" id="PF00339">
    <property type="entry name" value="Arrestin_N"/>
    <property type="match status" value="1"/>
</dbReference>
<dbReference type="GO" id="GO:0005886">
    <property type="term" value="C:plasma membrane"/>
    <property type="evidence" value="ECO:0007669"/>
    <property type="project" value="TreeGrafter"/>
</dbReference>
<sequence length="631" mass="71135">MSCSESTVAYKKDVLRVILDEPRLFLEESLGSTLIRGEVIVNFPKDTPIQGPIELVFEGTQRFHTWPEIMRGRSLGNPIETKLQVIELSLLPPNSKGIMPAGIQRFPFEFPIPASLPASTFIKDRIEIFYQVIATIRRSTRLDQSSHTNPLNWIEKVRNTSLKKKYVHSASLRIVRPIQSFINEGASEQDTIPVPSPLSVPADEPGSHNDSHRTSSSDISPSNDNRASTGSQMSLAWNRRDLSEYQGFDEQYNQFTFSLAGRTISNFNQPAEKLRSVHGIRYKMSVDRTALVLGTSIGVELMIEPTVRKVKLKSILLKISENRRYTMKIPAGHSWDSRLPETRKHDEGVKMILKWAYNFEAEEEELGMKNVANVDTCVGCKFVHQRSEDNTKVAYFDPPSPGDPSTKLFLTSGASSKSSSTKPCPVKEVENYNTNSSGQKKLVNLKEIDQPIKPGEYFGGRFVMPMPDCDNILHPSMTYDSIKINHWLQLSVTLECDNETFNIDLDSPMQMLDCRLVAADDENQTILPPPPTYQELEANSFQQNFYTASTFWEQREPITSVSGWGDCQPCPCEIRKIQKGKNKQDKSKRTSGNMPFMSSSSQAKSSKDDTDADSYSSRFLPEWGPPPCYSD</sequence>
<name>A0A1X0SAQ8_RHIZD</name>
<dbReference type="InterPro" id="IPR050357">
    <property type="entry name" value="Arrestin_domain-protein"/>
</dbReference>
<dbReference type="Proteomes" id="UP000242381">
    <property type="component" value="Unassembled WGS sequence"/>
</dbReference>
<gene>
    <name evidence="3" type="ORF">BCV71DRAFT_248106</name>
</gene>
<dbReference type="PANTHER" id="PTHR11188:SF17">
    <property type="entry name" value="FI21816P1"/>
    <property type="match status" value="1"/>
</dbReference>
<reference evidence="3 4" key="1">
    <citation type="journal article" date="2016" name="Proc. Natl. Acad. Sci. U.S.A.">
        <title>Lipid metabolic changes in an early divergent fungus govern the establishment of a mutualistic symbiosis with endobacteria.</title>
        <authorList>
            <person name="Lastovetsky O.A."/>
            <person name="Gaspar M.L."/>
            <person name="Mondo S.J."/>
            <person name="LaButti K.M."/>
            <person name="Sandor L."/>
            <person name="Grigoriev I.V."/>
            <person name="Henry S.A."/>
            <person name="Pawlowska T.E."/>
        </authorList>
    </citation>
    <scope>NUCLEOTIDE SEQUENCE [LARGE SCALE GENOMIC DNA]</scope>
    <source>
        <strain evidence="3 4">ATCC 11559</strain>
    </source>
</reference>
<dbReference type="GO" id="GO:0030674">
    <property type="term" value="F:protein-macromolecule adaptor activity"/>
    <property type="evidence" value="ECO:0007669"/>
    <property type="project" value="TreeGrafter"/>
</dbReference>
<evidence type="ECO:0000256" key="1">
    <source>
        <dbReference type="SAM" id="MobiDB-lite"/>
    </source>
</evidence>
<dbReference type="Gene3D" id="2.60.40.640">
    <property type="match status" value="1"/>
</dbReference>
<accession>A0A1X0SAQ8</accession>
<feature type="region of interest" description="Disordered" evidence="1">
    <location>
        <begin position="578"/>
        <end position="631"/>
    </location>
</feature>
<feature type="region of interest" description="Disordered" evidence="1">
    <location>
        <begin position="186"/>
        <end position="232"/>
    </location>
</feature>
<dbReference type="InterPro" id="IPR014752">
    <property type="entry name" value="Arrestin-like_C"/>
</dbReference>
<feature type="domain" description="Arrestin-like N-terminal" evidence="2">
    <location>
        <begin position="94"/>
        <end position="147"/>
    </location>
</feature>
<evidence type="ECO:0000259" key="2">
    <source>
        <dbReference type="Pfam" id="PF00339"/>
    </source>
</evidence>
<dbReference type="GO" id="GO:0005829">
    <property type="term" value="C:cytosol"/>
    <property type="evidence" value="ECO:0007669"/>
    <property type="project" value="TreeGrafter"/>
</dbReference>
<organism evidence="3 4">
    <name type="scientific">Rhizopus microsporus</name>
    <dbReference type="NCBI Taxonomy" id="58291"/>
    <lineage>
        <taxon>Eukaryota</taxon>
        <taxon>Fungi</taxon>
        <taxon>Fungi incertae sedis</taxon>
        <taxon>Mucoromycota</taxon>
        <taxon>Mucoromycotina</taxon>
        <taxon>Mucoromycetes</taxon>
        <taxon>Mucorales</taxon>
        <taxon>Mucorineae</taxon>
        <taxon>Rhizopodaceae</taxon>
        <taxon>Rhizopus</taxon>
    </lineage>
</organism>
<dbReference type="InterPro" id="IPR011021">
    <property type="entry name" value="Arrestin-like_N"/>
</dbReference>
<dbReference type="PANTHER" id="PTHR11188">
    <property type="entry name" value="ARRESTIN DOMAIN CONTAINING PROTEIN"/>
    <property type="match status" value="1"/>
</dbReference>
<protein>
    <recommendedName>
        <fullName evidence="2">Arrestin-like N-terminal domain-containing protein</fullName>
    </recommendedName>
</protein>
<dbReference type="OMA" id="MQMLDCR"/>